<proteinExistence type="predicted"/>
<reference evidence="3" key="1">
    <citation type="submission" date="2020-07" db="EMBL/GenBank/DDBJ databases">
        <title>Huge and variable diversity of episymbiotic CPR bacteria and DPANN archaea in groundwater ecosystems.</title>
        <authorList>
            <person name="He C.Y."/>
            <person name="Keren R."/>
            <person name="Whittaker M."/>
            <person name="Farag I.F."/>
            <person name="Doudna J."/>
            <person name="Cate J.H.D."/>
            <person name="Banfield J.F."/>
        </authorList>
    </citation>
    <scope>NUCLEOTIDE SEQUENCE</scope>
    <source>
        <strain evidence="3">NC_groundwater_1225_Ag_S-0.1um_56_177</strain>
    </source>
</reference>
<feature type="coiled-coil region" evidence="1">
    <location>
        <begin position="114"/>
        <end position="141"/>
    </location>
</feature>
<evidence type="ECO:0000256" key="1">
    <source>
        <dbReference type="SAM" id="Coils"/>
    </source>
</evidence>
<feature type="compositionally biased region" description="Basic and acidic residues" evidence="2">
    <location>
        <begin position="489"/>
        <end position="507"/>
    </location>
</feature>
<keyword evidence="1" id="KW-0175">Coiled coil</keyword>
<sequence length="533" mass="57939">MSSEFEKFFRPAREVRLTPGERVSMRHALEAFMKIRPAVRMGLNGRLIGIRRMPTFFSGFFLKPMPLALLIAGLIAATSGVSFAAEGALPGDFLYPMKVSVNEEVRGALAISPAAGVRWEVRRLERRLEEAEALAKNASLSSDTRADIEKNFDAHADRIQARILEIESAGRIESAAELGSYAEASLRAHEQILVELFLRPTETPRAAGIEFQTESARSEVNKLRIKVRERKRDLALLRFEAEGKVSSRGEVEVAQAAAGRLAAAEAKIKEVRAFLERTRSRLGVETAAAAETRLAIAEHAVLEGRAKLDAGLEGEAFALFQRAHRIAQEAKLLASAAQSLKLDISISGNGTSTSAITADDADEESGRHNGDDDGDDSVDREDDAPLTAKKISTAFGTLWLERIDGRTVLRGTLSRPTPCANWRVTIASTKDNPPSGIGFAVEQEDTGEICIQVLGTPQEVRVETRAATHARYTVRIHGQVVFSGTLSPDDERSGNESREQPESRSGEENGEAGVGVDAKFRIPTLPPISNGRP</sequence>
<evidence type="ECO:0000256" key="2">
    <source>
        <dbReference type="SAM" id="MobiDB-lite"/>
    </source>
</evidence>
<protein>
    <recommendedName>
        <fullName evidence="5">DUF5667 domain-containing protein</fullName>
    </recommendedName>
</protein>
<evidence type="ECO:0000313" key="4">
    <source>
        <dbReference type="Proteomes" id="UP000756703"/>
    </source>
</evidence>
<name>A0A932YZ03_9BACT</name>
<evidence type="ECO:0008006" key="5">
    <source>
        <dbReference type="Google" id="ProtNLM"/>
    </source>
</evidence>
<evidence type="ECO:0000313" key="3">
    <source>
        <dbReference type="EMBL" id="MBI4132803.1"/>
    </source>
</evidence>
<feature type="region of interest" description="Disordered" evidence="2">
    <location>
        <begin position="483"/>
        <end position="533"/>
    </location>
</feature>
<comment type="caution">
    <text evidence="3">The sequence shown here is derived from an EMBL/GenBank/DDBJ whole genome shotgun (WGS) entry which is preliminary data.</text>
</comment>
<feature type="compositionally biased region" description="Acidic residues" evidence="2">
    <location>
        <begin position="372"/>
        <end position="384"/>
    </location>
</feature>
<dbReference type="Proteomes" id="UP000756703">
    <property type="component" value="Unassembled WGS sequence"/>
</dbReference>
<gene>
    <name evidence="3" type="ORF">HY473_01790</name>
</gene>
<dbReference type="EMBL" id="JACQMI010000013">
    <property type="protein sequence ID" value="MBI4132803.1"/>
    <property type="molecule type" value="Genomic_DNA"/>
</dbReference>
<accession>A0A932YZ03</accession>
<dbReference type="AlphaFoldDB" id="A0A932YZ03"/>
<organism evidence="3 4">
    <name type="scientific">Candidatus Sungiibacteriota bacterium</name>
    <dbReference type="NCBI Taxonomy" id="2750080"/>
    <lineage>
        <taxon>Bacteria</taxon>
        <taxon>Candidatus Sungiibacteriota</taxon>
    </lineage>
</organism>
<feature type="region of interest" description="Disordered" evidence="2">
    <location>
        <begin position="352"/>
        <end position="385"/>
    </location>
</feature>